<feature type="region of interest" description="Disordered" evidence="1">
    <location>
        <begin position="154"/>
        <end position="265"/>
    </location>
</feature>
<sequence length="355" mass="39716">MSGYTTLWTSSSDKEFRELSKHHSLQKRRLGLRMTGIEREHVRQVRRVRTEMREATGLVEQYEKEKEQRARHLLKTFSKVHRKRRAALGWKVAHSRKASTIHVRDGVVEGRLPSISEASSVGGRRDSCLSVFSVTPRPSLTPSVRPNVDAFSALGSRARKTKPGDPRVPLVHFGKDGALPPIQSTARRGSSSSVSSSGSHSDRRSTTRTAGRLSDTGRPSLGDIAGNSTLDHNASTQKGADDISDNGSDSGHPAAKRLMSDRDVRRSRRQVIWTETFPFVYHSVGETVCPRYSLFLRYEHYKVYPEAKPRPSLPNLGKVKQEGKPVEEKKMTFRSLAKTLGMMRSMASRVSDLQE</sequence>
<organism evidence="2 3">
    <name type="scientific">Batillaria attramentaria</name>
    <dbReference type="NCBI Taxonomy" id="370345"/>
    <lineage>
        <taxon>Eukaryota</taxon>
        <taxon>Metazoa</taxon>
        <taxon>Spiralia</taxon>
        <taxon>Lophotrochozoa</taxon>
        <taxon>Mollusca</taxon>
        <taxon>Gastropoda</taxon>
        <taxon>Caenogastropoda</taxon>
        <taxon>Sorbeoconcha</taxon>
        <taxon>Cerithioidea</taxon>
        <taxon>Batillariidae</taxon>
        <taxon>Batillaria</taxon>
    </lineage>
</organism>
<dbReference type="EMBL" id="JACVVK020000196">
    <property type="protein sequence ID" value="KAK7485348.1"/>
    <property type="molecule type" value="Genomic_DNA"/>
</dbReference>
<dbReference type="Proteomes" id="UP001519460">
    <property type="component" value="Unassembled WGS sequence"/>
</dbReference>
<evidence type="ECO:0000256" key="1">
    <source>
        <dbReference type="SAM" id="MobiDB-lite"/>
    </source>
</evidence>
<protein>
    <submittedName>
        <fullName evidence="2">Uncharacterized protein</fullName>
    </submittedName>
</protein>
<comment type="caution">
    <text evidence="2">The sequence shown here is derived from an EMBL/GenBank/DDBJ whole genome shotgun (WGS) entry which is preliminary data.</text>
</comment>
<keyword evidence="3" id="KW-1185">Reference proteome</keyword>
<reference evidence="2 3" key="1">
    <citation type="journal article" date="2023" name="Sci. Data">
        <title>Genome assembly of the Korean intertidal mud-creeper Batillaria attramentaria.</title>
        <authorList>
            <person name="Patra A.K."/>
            <person name="Ho P.T."/>
            <person name="Jun S."/>
            <person name="Lee S.J."/>
            <person name="Kim Y."/>
            <person name="Won Y.J."/>
        </authorList>
    </citation>
    <scope>NUCLEOTIDE SEQUENCE [LARGE SCALE GENOMIC DNA]</scope>
    <source>
        <strain evidence="2">Wonlab-2016</strain>
    </source>
</reference>
<proteinExistence type="predicted"/>
<feature type="compositionally biased region" description="Low complexity" evidence="1">
    <location>
        <begin position="184"/>
        <end position="199"/>
    </location>
</feature>
<name>A0ABD0KDW7_9CAEN</name>
<evidence type="ECO:0000313" key="2">
    <source>
        <dbReference type="EMBL" id="KAK7485348.1"/>
    </source>
</evidence>
<gene>
    <name evidence="2" type="ORF">BaRGS_00023447</name>
</gene>
<accession>A0ABD0KDW7</accession>
<evidence type="ECO:0000313" key="3">
    <source>
        <dbReference type="Proteomes" id="UP001519460"/>
    </source>
</evidence>
<feature type="compositionally biased region" description="Polar residues" evidence="1">
    <location>
        <begin position="226"/>
        <end position="238"/>
    </location>
</feature>
<dbReference type="AlphaFoldDB" id="A0ABD0KDW7"/>